<protein>
    <recommendedName>
        <fullName evidence="3">CRM domain-containing protein</fullName>
    </recommendedName>
</protein>
<name>A0A259U368_9BACT</name>
<dbReference type="InterPro" id="IPR001890">
    <property type="entry name" value="RNA-binding_CRM"/>
</dbReference>
<dbReference type="Gene3D" id="3.30.110.60">
    <property type="entry name" value="YhbY-like"/>
    <property type="match status" value="1"/>
</dbReference>
<evidence type="ECO:0000256" key="2">
    <source>
        <dbReference type="PROSITE-ProRule" id="PRU00626"/>
    </source>
</evidence>
<dbReference type="PANTHER" id="PTHR40065:SF3">
    <property type="entry name" value="RNA-BINDING PROTEIN YHBY"/>
    <property type="match status" value="1"/>
</dbReference>
<dbReference type="InterPro" id="IPR035920">
    <property type="entry name" value="YhbY-like_sf"/>
</dbReference>
<organism evidence="4 5">
    <name type="scientific">Rubricoccus marinus</name>
    <dbReference type="NCBI Taxonomy" id="716817"/>
    <lineage>
        <taxon>Bacteria</taxon>
        <taxon>Pseudomonadati</taxon>
        <taxon>Rhodothermota</taxon>
        <taxon>Rhodothermia</taxon>
        <taxon>Rhodothermales</taxon>
        <taxon>Rubricoccaceae</taxon>
        <taxon>Rubricoccus</taxon>
    </lineage>
</organism>
<evidence type="ECO:0000256" key="1">
    <source>
        <dbReference type="ARBA" id="ARBA00022884"/>
    </source>
</evidence>
<keyword evidence="1 2" id="KW-0694">RNA-binding</keyword>
<dbReference type="Proteomes" id="UP000216446">
    <property type="component" value="Unassembled WGS sequence"/>
</dbReference>
<evidence type="ECO:0000259" key="3">
    <source>
        <dbReference type="PROSITE" id="PS51295"/>
    </source>
</evidence>
<proteinExistence type="predicted"/>
<accession>A0A259U368</accession>
<dbReference type="RefSeq" id="WP_094550851.1">
    <property type="nucleotide sequence ID" value="NZ_MQWB01000001.1"/>
</dbReference>
<dbReference type="SUPFAM" id="SSF75471">
    <property type="entry name" value="YhbY-like"/>
    <property type="match status" value="1"/>
</dbReference>
<gene>
    <name evidence="4" type="ORF">BSZ36_16345</name>
</gene>
<reference evidence="4 5" key="1">
    <citation type="submission" date="2016-11" db="EMBL/GenBank/DDBJ databases">
        <title>Study of marine rhodopsin-containing bacteria.</title>
        <authorList>
            <person name="Yoshizawa S."/>
            <person name="Kumagai Y."/>
            <person name="Kogure K."/>
        </authorList>
    </citation>
    <scope>NUCLEOTIDE SEQUENCE [LARGE SCALE GENOMIC DNA]</scope>
    <source>
        <strain evidence="4 5">SG-29</strain>
    </source>
</reference>
<keyword evidence="5" id="KW-1185">Reference proteome</keyword>
<comment type="caution">
    <text evidence="4">The sequence shown here is derived from an EMBL/GenBank/DDBJ whole genome shotgun (WGS) entry which is preliminary data.</text>
</comment>
<dbReference type="PANTHER" id="PTHR40065">
    <property type="entry name" value="RNA-BINDING PROTEIN YHBY"/>
    <property type="match status" value="1"/>
</dbReference>
<dbReference type="PROSITE" id="PS51295">
    <property type="entry name" value="CRM"/>
    <property type="match status" value="1"/>
</dbReference>
<sequence>MALTSKQRAHLRKLAHPLKPVLHLGKEGATVPTVRALRQAFNTRELAKVRVHDGGELGPREAAEALAAQVENTVVVSVAGRSAVLYRPDPDAPQIKLPQSKQA</sequence>
<dbReference type="GO" id="GO:0003723">
    <property type="term" value="F:RNA binding"/>
    <property type="evidence" value="ECO:0007669"/>
    <property type="project" value="UniProtKB-UniRule"/>
</dbReference>
<dbReference type="InterPro" id="IPR051925">
    <property type="entry name" value="RNA-binding_domain"/>
</dbReference>
<dbReference type="EMBL" id="MQWB01000001">
    <property type="protein sequence ID" value="OZC04411.1"/>
    <property type="molecule type" value="Genomic_DNA"/>
</dbReference>
<evidence type="ECO:0000313" key="5">
    <source>
        <dbReference type="Proteomes" id="UP000216446"/>
    </source>
</evidence>
<dbReference type="SMART" id="SM01103">
    <property type="entry name" value="CRS1_YhbY"/>
    <property type="match status" value="1"/>
</dbReference>
<feature type="domain" description="CRM" evidence="3">
    <location>
        <begin position="1"/>
        <end position="98"/>
    </location>
</feature>
<dbReference type="Pfam" id="PF01985">
    <property type="entry name" value="CRS1_YhbY"/>
    <property type="match status" value="1"/>
</dbReference>
<dbReference type="FunCoup" id="A0A259U368">
    <property type="interactions" value="194"/>
</dbReference>
<dbReference type="AlphaFoldDB" id="A0A259U368"/>
<dbReference type="InParanoid" id="A0A259U368"/>
<dbReference type="OrthoDB" id="9797519at2"/>
<evidence type="ECO:0000313" key="4">
    <source>
        <dbReference type="EMBL" id="OZC04411.1"/>
    </source>
</evidence>